<dbReference type="GO" id="GO:0044205">
    <property type="term" value="P:'de novo' UMP biosynthetic process"/>
    <property type="evidence" value="ECO:0007669"/>
    <property type="project" value="UniProtKB-UniRule"/>
</dbReference>
<comment type="caution">
    <text evidence="8">The sequence shown here is derived from an EMBL/GenBank/DDBJ whole genome shotgun (WGS) entry which is preliminary data.</text>
</comment>
<feature type="binding site" evidence="6">
    <location>
        <position position="154"/>
    </location>
    <ligand>
        <name>Zn(2+)</name>
        <dbReference type="ChEBI" id="CHEBI:29105"/>
        <label>2</label>
    </ligand>
</feature>
<dbReference type="Proteomes" id="UP000606463">
    <property type="component" value="Unassembled WGS sequence"/>
</dbReference>
<evidence type="ECO:0000256" key="1">
    <source>
        <dbReference type="ARBA" id="ARBA00002368"/>
    </source>
</evidence>
<feature type="binding site" evidence="6">
    <location>
        <position position="233"/>
    </location>
    <ligand>
        <name>Zn(2+)</name>
        <dbReference type="ChEBI" id="CHEBI:29105"/>
        <label>2</label>
    </ligand>
</feature>
<dbReference type="Gene3D" id="3.20.20.140">
    <property type="entry name" value="Metal-dependent hydrolases"/>
    <property type="match status" value="1"/>
</dbReference>
<sequence length="428" mass="46374">MEKLLIKGGFVVDPSQKLEGLADILIEKGKISKIERNIPPSGDEEVIDARSMVVAPAFVDPHAHLRDPGQTYKEDIESGSRAAVFGGFTTVVSMPNTSPTTDNPAIVEYQIQKAQKVGLIRLLPAGTITVGRKGEKLTDFNALKKAGAVALTDDGSTLTDESLLKTALYWASDLGLLVMDHAELPSLSRGHLNEGKVSSLLGLAGRSRSAEAIAVARDGFLAQETDAKIHIQHVSAKESVDLLSLFKEKGVNITSEVNPNHLLLTEEAVLKYGPLAKVNPPLRTKEDRKALIQALAEGIIDCIGTDHAPHASWEKEKPLDQAPPGMLGFQIALPALVKLYNEGLITLKRLVEVLSTTPAKILNLYPELGTLKVGTTADVVIFDLKHEWVFDEKINPSKSSNSPFMGRKLVGKVFYTIKEGKIVYRGKS</sequence>
<evidence type="ECO:0000259" key="7">
    <source>
        <dbReference type="Pfam" id="PF12890"/>
    </source>
</evidence>
<evidence type="ECO:0000256" key="3">
    <source>
        <dbReference type="ARBA" id="ARBA00022723"/>
    </source>
</evidence>
<proteinExistence type="inferred from homology"/>
<dbReference type="InterPro" id="IPR011059">
    <property type="entry name" value="Metal-dep_hydrolase_composite"/>
</dbReference>
<evidence type="ECO:0000313" key="9">
    <source>
        <dbReference type="Proteomes" id="UP000606463"/>
    </source>
</evidence>
<feature type="binding site" evidence="6">
    <location>
        <position position="310"/>
    </location>
    <ligand>
        <name>substrate</name>
    </ligand>
</feature>
<feature type="binding site" evidence="6">
    <location>
        <position position="154"/>
    </location>
    <ligand>
        <name>Zn(2+)</name>
        <dbReference type="ChEBI" id="CHEBI:29105"/>
        <label>1</label>
    </ligand>
</feature>
<dbReference type="InterPro" id="IPR004722">
    <property type="entry name" value="DHOase"/>
</dbReference>
<evidence type="ECO:0000313" key="8">
    <source>
        <dbReference type="EMBL" id="HIP98014.1"/>
    </source>
</evidence>
<comment type="pathway">
    <text evidence="6">Pyrimidine metabolism; UMP biosynthesis via de novo pathway; (S)-dihydroorotate from bicarbonate: step 3/3.</text>
</comment>
<comment type="catalytic activity">
    <reaction evidence="6">
        <text>(S)-dihydroorotate + H2O = N-carbamoyl-L-aspartate + H(+)</text>
        <dbReference type="Rhea" id="RHEA:24296"/>
        <dbReference type="ChEBI" id="CHEBI:15377"/>
        <dbReference type="ChEBI" id="CHEBI:15378"/>
        <dbReference type="ChEBI" id="CHEBI:30864"/>
        <dbReference type="ChEBI" id="CHEBI:32814"/>
        <dbReference type="EC" id="3.5.2.3"/>
    </reaction>
</comment>
<comment type="similarity">
    <text evidence="2 6">Belongs to the metallo-dependent hydrolases superfamily. DHOase family. Class I DHOase subfamily.</text>
</comment>
<dbReference type="PROSITE" id="PS00483">
    <property type="entry name" value="DIHYDROOROTASE_2"/>
    <property type="match status" value="1"/>
</dbReference>
<keyword evidence="5 6" id="KW-0665">Pyrimidine biosynthesis</keyword>
<dbReference type="HAMAP" id="MF_00220_B">
    <property type="entry name" value="PyrC_classI_B"/>
    <property type="match status" value="1"/>
</dbReference>
<dbReference type="PROSITE" id="PS00482">
    <property type="entry name" value="DIHYDROOROTASE_1"/>
    <property type="match status" value="1"/>
</dbReference>
<comment type="function">
    <text evidence="1 6">Catalyzes the reversible cyclization of carbamoyl aspartate to dihydroorotate.</text>
</comment>
<evidence type="ECO:0000256" key="5">
    <source>
        <dbReference type="ARBA" id="ARBA00022975"/>
    </source>
</evidence>
<dbReference type="GO" id="GO:0008270">
    <property type="term" value="F:zinc ion binding"/>
    <property type="evidence" value="ECO:0007669"/>
    <property type="project" value="UniProtKB-UniRule"/>
</dbReference>
<organism evidence="8 9">
    <name type="scientific">Aquifex aeolicus</name>
    <dbReference type="NCBI Taxonomy" id="63363"/>
    <lineage>
        <taxon>Bacteria</taxon>
        <taxon>Pseudomonadati</taxon>
        <taxon>Aquificota</taxon>
        <taxon>Aquificia</taxon>
        <taxon>Aquificales</taxon>
        <taxon>Aquificaceae</taxon>
        <taxon>Aquifex</taxon>
    </lineage>
</organism>
<dbReference type="GO" id="GO:0006145">
    <property type="term" value="P:purine nucleobase catabolic process"/>
    <property type="evidence" value="ECO:0007669"/>
    <property type="project" value="TreeGrafter"/>
</dbReference>
<feature type="binding site" evidence="6">
    <location>
        <position position="181"/>
    </location>
    <ligand>
        <name>Zn(2+)</name>
        <dbReference type="ChEBI" id="CHEBI:29105"/>
        <label>2</label>
    </ligand>
</feature>
<dbReference type="EC" id="3.5.2.3" evidence="6"/>
<dbReference type="AlphaFoldDB" id="A0A9D0YQ95"/>
<reference evidence="8" key="1">
    <citation type="journal article" date="2020" name="ISME J.">
        <title>Gammaproteobacteria mediating utilization of methyl-, sulfur- and petroleum organic compounds in deep ocean hydrothermal plumes.</title>
        <authorList>
            <person name="Zhou Z."/>
            <person name="Liu Y."/>
            <person name="Pan J."/>
            <person name="Cron B.R."/>
            <person name="Toner B.M."/>
            <person name="Anantharaman K."/>
            <person name="Breier J.A."/>
            <person name="Dick G.J."/>
            <person name="Li M."/>
        </authorList>
    </citation>
    <scope>NUCLEOTIDE SEQUENCE</scope>
    <source>
        <strain evidence="8">SZUA-1501</strain>
    </source>
</reference>
<dbReference type="GO" id="GO:0004038">
    <property type="term" value="F:allantoinase activity"/>
    <property type="evidence" value="ECO:0007669"/>
    <property type="project" value="TreeGrafter"/>
</dbReference>
<dbReference type="SUPFAM" id="SSF51338">
    <property type="entry name" value="Composite domain of metallo-dependent hydrolases"/>
    <property type="match status" value="1"/>
</dbReference>
<protein>
    <recommendedName>
        <fullName evidence="6">Dihydroorotase</fullName>
        <shortName evidence="6">DHOase</shortName>
        <ecNumber evidence="6">3.5.2.3</ecNumber>
    </recommendedName>
</protein>
<dbReference type="Gene3D" id="2.30.40.10">
    <property type="entry name" value="Urease, subunit C, domain 1"/>
    <property type="match status" value="1"/>
</dbReference>
<name>A0A9D0YQ95_AQUAO</name>
<dbReference type="GO" id="GO:0004151">
    <property type="term" value="F:dihydroorotase activity"/>
    <property type="evidence" value="ECO:0007669"/>
    <property type="project" value="UniProtKB-UniRule"/>
</dbReference>
<feature type="binding site" evidence="6">
    <location>
        <position position="62"/>
    </location>
    <ligand>
        <name>Zn(2+)</name>
        <dbReference type="ChEBI" id="CHEBI:29105"/>
        <label>1</label>
    </ligand>
</feature>
<dbReference type="SUPFAM" id="SSF51556">
    <property type="entry name" value="Metallo-dependent hydrolases"/>
    <property type="match status" value="1"/>
</dbReference>
<feature type="binding site" evidence="6">
    <location>
        <begin position="64"/>
        <end position="66"/>
    </location>
    <ligand>
        <name>substrate</name>
    </ligand>
</feature>
<evidence type="ECO:0000256" key="6">
    <source>
        <dbReference type="HAMAP-Rule" id="MF_00220"/>
    </source>
</evidence>
<feature type="binding site" evidence="6">
    <location>
        <position position="279"/>
    </location>
    <ligand>
        <name>substrate</name>
    </ligand>
</feature>
<feature type="binding site" evidence="6">
    <location>
        <position position="64"/>
    </location>
    <ligand>
        <name>Zn(2+)</name>
        <dbReference type="ChEBI" id="CHEBI:29105"/>
        <label>1</label>
    </ligand>
</feature>
<keyword evidence="3 6" id="KW-0479">Metal-binding</keyword>
<evidence type="ECO:0000256" key="2">
    <source>
        <dbReference type="ARBA" id="ARBA00010286"/>
    </source>
</evidence>
<dbReference type="NCBIfam" id="TIGR00857">
    <property type="entry name" value="pyrC_multi"/>
    <property type="match status" value="1"/>
</dbReference>
<gene>
    <name evidence="6" type="primary">pyrC</name>
    <name evidence="8" type="ORF">EYH37_01410</name>
</gene>
<dbReference type="Pfam" id="PF12890">
    <property type="entry name" value="DHOase"/>
    <property type="match status" value="1"/>
</dbReference>
<dbReference type="InterPro" id="IPR050138">
    <property type="entry name" value="DHOase/Allantoinase_Hydrolase"/>
</dbReference>
<feature type="binding site" evidence="6">
    <location>
        <position position="96"/>
    </location>
    <ligand>
        <name>substrate</name>
    </ligand>
</feature>
<feature type="binding site" evidence="6">
    <location>
        <position position="306"/>
    </location>
    <ligand>
        <name>Zn(2+)</name>
        <dbReference type="ChEBI" id="CHEBI:29105"/>
        <label>1</label>
    </ligand>
</feature>
<dbReference type="PANTHER" id="PTHR43668">
    <property type="entry name" value="ALLANTOINASE"/>
    <property type="match status" value="1"/>
</dbReference>
<dbReference type="CDD" id="cd01317">
    <property type="entry name" value="DHOase_IIa"/>
    <property type="match status" value="1"/>
</dbReference>
<dbReference type="InterPro" id="IPR024403">
    <property type="entry name" value="DHOase_cat"/>
</dbReference>
<comment type="cofactor">
    <cofactor evidence="6">
        <name>Zn(2+)</name>
        <dbReference type="ChEBI" id="CHEBI:29105"/>
    </cofactor>
    <text evidence="6">Binds 2 Zn(2+) ions per subunit.</text>
</comment>
<feature type="domain" description="Dihydroorotase catalytic" evidence="7">
    <location>
        <begin position="53"/>
        <end position="239"/>
    </location>
</feature>
<feature type="active site" evidence="6">
    <location>
        <position position="306"/>
    </location>
</feature>
<dbReference type="GO" id="GO:0005737">
    <property type="term" value="C:cytoplasm"/>
    <property type="evidence" value="ECO:0007669"/>
    <property type="project" value="TreeGrafter"/>
</dbReference>
<keyword evidence="4 6" id="KW-0378">Hydrolase</keyword>
<evidence type="ECO:0000256" key="4">
    <source>
        <dbReference type="ARBA" id="ARBA00022801"/>
    </source>
</evidence>
<accession>A0A9D0YQ95</accession>
<keyword evidence="6" id="KW-0862">Zinc</keyword>
<feature type="binding site" evidence="6">
    <location>
        <begin position="324"/>
        <end position="325"/>
    </location>
    <ligand>
        <name>substrate</name>
    </ligand>
</feature>
<dbReference type="InterPro" id="IPR002195">
    <property type="entry name" value="Dihydroorotase_CS"/>
</dbReference>
<dbReference type="InterPro" id="IPR032466">
    <property type="entry name" value="Metal_Hydrolase"/>
</dbReference>
<dbReference type="PANTHER" id="PTHR43668:SF2">
    <property type="entry name" value="ALLANTOINASE"/>
    <property type="match status" value="1"/>
</dbReference>
<dbReference type="EMBL" id="DQVE01000014">
    <property type="protein sequence ID" value="HIP98014.1"/>
    <property type="molecule type" value="Genomic_DNA"/>
</dbReference>